<evidence type="ECO:0000313" key="9">
    <source>
        <dbReference type="Proteomes" id="UP000004221"/>
    </source>
</evidence>
<dbReference type="EMBL" id="CAGS01000495">
    <property type="protein sequence ID" value="CCF85701.1"/>
    <property type="molecule type" value="Genomic_DNA"/>
</dbReference>
<keyword evidence="2" id="KW-0813">Transport</keyword>
<evidence type="ECO:0000313" key="8">
    <source>
        <dbReference type="EMBL" id="CCF85701.1"/>
    </source>
</evidence>
<keyword evidence="6 7" id="KW-0472">Membrane</keyword>
<evidence type="ECO:0000256" key="5">
    <source>
        <dbReference type="ARBA" id="ARBA00022989"/>
    </source>
</evidence>
<reference evidence="8 9" key="1">
    <citation type="journal article" date="2012" name="ISME J.">
        <title>Nitrification expanded: discovery, physiology and genomics of a nitrite-oxidizing bacterium from the phylum Chloroflexi.</title>
        <authorList>
            <person name="Sorokin D.Y."/>
            <person name="Lucker S."/>
            <person name="Vejmelkova D."/>
            <person name="Kostrikina N.A."/>
            <person name="Kleerebezem R."/>
            <person name="Rijpstra W.I."/>
            <person name="Damste J.S."/>
            <person name="Le Paslier D."/>
            <person name="Muyzer G."/>
            <person name="Wagner M."/>
            <person name="van Loosdrecht M.C."/>
            <person name="Daims H."/>
        </authorList>
    </citation>
    <scope>NUCLEOTIDE SEQUENCE [LARGE SCALE GENOMIC DNA]</scope>
    <source>
        <strain evidence="9">none</strain>
    </source>
</reference>
<dbReference type="GO" id="GO:0005384">
    <property type="term" value="F:manganese ion transmembrane transporter activity"/>
    <property type="evidence" value="ECO:0007669"/>
    <property type="project" value="TreeGrafter"/>
</dbReference>
<evidence type="ECO:0000256" key="1">
    <source>
        <dbReference type="ARBA" id="ARBA00004141"/>
    </source>
</evidence>
<organism evidence="8 9">
    <name type="scientific">Nitrolancea hollandica Lb</name>
    <dbReference type="NCBI Taxonomy" id="1129897"/>
    <lineage>
        <taxon>Bacteria</taxon>
        <taxon>Pseudomonadati</taxon>
        <taxon>Thermomicrobiota</taxon>
        <taxon>Thermomicrobia</taxon>
        <taxon>Sphaerobacterales</taxon>
        <taxon>Sphaerobacterineae</taxon>
        <taxon>Sphaerobacteraceae</taxon>
        <taxon>Nitrolancea</taxon>
    </lineage>
</organism>
<feature type="transmembrane region" description="Helical" evidence="7">
    <location>
        <begin position="309"/>
        <end position="327"/>
    </location>
</feature>
<feature type="transmembrane region" description="Helical" evidence="7">
    <location>
        <begin position="174"/>
        <end position="196"/>
    </location>
</feature>
<feature type="transmembrane region" description="Helical" evidence="7">
    <location>
        <begin position="265"/>
        <end position="288"/>
    </location>
</feature>
<dbReference type="GO" id="GO:0034755">
    <property type="term" value="P:iron ion transmembrane transport"/>
    <property type="evidence" value="ECO:0007669"/>
    <property type="project" value="TreeGrafter"/>
</dbReference>
<dbReference type="GO" id="GO:0015086">
    <property type="term" value="F:cadmium ion transmembrane transporter activity"/>
    <property type="evidence" value="ECO:0007669"/>
    <property type="project" value="TreeGrafter"/>
</dbReference>
<feature type="transmembrane region" description="Helical" evidence="7">
    <location>
        <begin position="30"/>
        <end position="49"/>
    </location>
</feature>
<feature type="transmembrane region" description="Helical" evidence="7">
    <location>
        <begin position="105"/>
        <end position="124"/>
    </location>
</feature>
<keyword evidence="3 7" id="KW-0812">Transmembrane</keyword>
<feature type="transmembrane region" description="Helical" evidence="7">
    <location>
        <begin position="136"/>
        <end position="154"/>
    </location>
</feature>
<dbReference type="GO" id="GO:0005886">
    <property type="term" value="C:plasma membrane"/>
    <property type="evidence" value="ECO:0007669"/>
    <property type="project" value="TreeGrafter"/>
</dbReference>
<comment type="caution">
    <text evidence="8">The sequence shown here is derived from an EMBL/GenBank/DDBJ whole genome shotgun (WGS) entry which is preliminary data.</text>
</comment>
<feature type="transmembrane region" description="Helical" evidence="7">
    <location>
        <begin position="217"/>
        <end position="238"/>
    </location>
</feature>
<name>I4ELY8_9BACT</name>
<sequence length="406" mass="42839">MLAVLGPGLISANAGNDAGGVATYSSVGATYGYSLLWALVLITISLALIQEMAARMGAVTGKGFAELVRERLGVRVTAFVMATLLIANTGLVVSEFAGIGAASDLLGVPRYLVVPVMAFLLWWLILRGSYPRVEKVFLAMTLVFFSYPIAAILARPDWGVVGRQIIQPSVQLNANYITLFIALVGTTITPYMQIYLQSAIVERGGQQDLTAIRADAYTGAIFGDLVSGFIIIATGATLSQAGVKVETAADAALALRPLAGQYAELLFSVGLFGAAMLAAAVLPLATAYPITEAFGLEKGISRSFREAPAFHGLFTGMILIGTVIALLPGLNVISLLISTQVLNGLLLPVELIAMLRIVNDREVMGRHTNGRFYNLIAWLTVIVVIGLSTIYLAVTLLGLFGISVGA</sequence>
<proteinExistence type="predicted"/>
<evidence type="ECO:0000256" key="4">
    <source>
        <dbReference type="ARBA" id="ARBA00022847"/>
    </source>
</evidence>
<feature type="transmembrane region" description="Helical" evidence="7">
    <location>
        <begin position="72"/>
        <end position="93"/>
    </location>
</feature>
<dbReference type="AlphaFoldDB" id="I4ELY8"/>
<evidence type="ECO:0000256" key="2">
    <source>
        <dbReference type="ARBA" id="ARBA00022448"/>
    </source>
</evidence>
<comment type="subcellular location">
    <subcellularLocation>
        <location evidence="1">Membrane</location>
        <topology evidence="1">Multi-pass membrane protein</topology>
    </subcellularLocation>
</comment>
<evidence type="ECO:0000256" key="7">
    <source>
        <dbReference type="SAM" id="Phobius"/>
    </source>
</evidence>
<feature type="transmembrane region" description="Helical" evidence="7">
    <location>
        <begin position="375"/>
        <end position="402"/>
    </location>
</feature>
<dbReference type="PANTHER" id="PTHR11706:SF33">
    <property type="entry name" value="NATURAL RESISTANCE-ASSOCIATED MACROPHAGE PROTEIN 2"/>
    <property type="match status" value="1"/>
</dbReference>
<feature type="transmembrane region" description="Helical" evidence="7">
    <location>
        <begin position="333"/>
        <end position="355"/>
    </location>
</feature>
<dbReference type="GO" id="GO:0015293">
    <property type="term" value="F:symporter activity"/>
    <property type="evidence" value="ECO:0007669"/>
    <property type="project" value="UniProtKB-KW"/>
</dbReference>
<dbReference type="Proteomes" id="UP000004221">
    <property type="component" value="Unassembled WGS sequence"/>
</dbReference>
<protein>
    <submittedName>
        <fullName evidence="8">Natural resistance-associated macrophage protein</fullName>
    </submittedName>
</protein>
<gene>
    <name evidence="8" type="ORF">NITHO_5440003</name>
</gene>
<keyword evidence="9" id="KW-1185">Reference proteome</keyword>
<accession>I4ELY8</accession>
<dbReference type="PANTHER" id="PTHR11706">
    <property type="entry name" value="SOLUTE CARRIER PROTEIN FAMILY 11 MEMBER"/>
    <property type="match status" value="1"/>
</dbReference>
<keyword evidence="5 7" id="KW-1133">Transmembrane helix</keyword>
<keyword evidence="4" id="KW-0769">Symport</keyword>
<dbReference type="InterPro" id="IPR001046">
    <property type="entry name" value="NRAMP_fam"/>
</dbReference>
<evidence type="ECO:0000256" key="3">
    <source>
        <dbReference type="ARBA" id="ARBA00022692"/>
    </source>
</evidence>
<dbReference type="Pfam" id="PF01566">
    <property type="entry name" value="Nramp"/>
    <property type="match status" value="1"/>
</dbReference>
<evidence type="ECO:0000256" key="6">
    <source>
        <dbReference type="ARBA" id="ARBA00023136"/>
    </source>
</evidence>